<feature type="region of interest" description="Disordered" evidence="2">
    <location>
        <begin position="32"/>
        <end position="52"/>
    </location>
</feature>
<sequence length="466" mass="50932">MNRADDLSRIVSVEDIDGTLTFDYDDTYQLTSATHDSDSSRNESYAYDANGNRESSHLHATGYVTGFNNRLLSDGIYDYDYDDEGNRVRQTEIATGSYREFDYDHRNRLVALVDNDQGGVDLDRVDFVYDVFDRRIAKSVDFNGDGNVDVSEHYIQDREDVLLDFVDPDGSGTGGPVFSNRYLHGTGIDQVLAQDDGVNVEWLLHDHLGTTKDIVDSSGAVVNHLIYDSFGNVVNQSNSLIEVRYKFTGREYDDETGLYYYRARYYDATKGGFISEDPIGFAGRDTNLTRYATNSPTMLSDPSGLWTLGIGPSATVYTGILRFNVSLDFHFGLSWEHGLSGGIIVSYAVNPALGLGGAVEANLTATTAQRVEDLATGTTCTVGIDAGPGGCEYQQSVDRVISDDGIVMPAWEGVQVTVDAGLGGGIYGGDSNTLIGVCGSTGWPDSLIPPGWPRFEPFPRRRAPGR</sequence>
<name>A0A518AYZ2_9BACT</name>
<organism evidence="4 5">
    <name type="scientific">Kolteria novifilia</name>
    <dbReference type="NCBI Taxonomy" id="2527975"/>
    <lineage>
        <taxon>Bacteria</taxon>
        <taxon>Pseudomonadati</taxon>
        <taxon>Planctomycetota</taxon>
        <taxon>Planctomycetia</taxon>
        <taxon>Kolteriales</taxon>
        <taxon>Kolteriaceae</taxon>
        <taxon>Kolteria</taxon>
    </lineage>
</organism>
<dbReference type="KEGG" id="knv:Pan216_07730"/>
<protein>
    <submittedName>
        <fullName evidence="4">tRNA3(Ser)-specific nuclease WapA</fullName>
        <ecNumber evidence="4">3.1.-.-</ecNumber>
    </submittedName>
</protein>
<evidence type="ECO:0000313" key="5">
    <source>
        <dbReference type="Proteomes" id="UP000317093"/>
    </source>
</evidence>
<dbReference type="RefSeq" id="WP_419193225.1">
    <property type="nucleotide sequence ID" value="NZ_CP036279.1"/>
</dbReference>
<evidence type="ECO:0000256" key="2">
    <source>
        <dbReference type="SAM" id="MobiDB-lite"/>
    </source>
</evidence>
<keyword evidence="5" id="KW-1185">Reference proteome</keyword>
<dbReference type="PANTHER" id="PTHR32305">
    <property type="match status" value="1"/>
</dbReference>
<dbReference type="GO" id="GO:0016787">
    <property type="term" value="F:hydrolase activity"/>
    <property type="evidence" value="ECO:0007669"/>
    <property type="project" value="UniProtKB-KW"/>
</dbReference>
<accession>A0A518AYZ2</accession>
<evidence type="ECO:0000259" key="3">
    <source>
        <dbReference type="Pfam" id="PF25023"/>
    </source>
</evidence>
<dbReference type="InterPro" id="IPR050708">
    <property type="entry name" value="T6SS_VgrG/RHS"/>
</dbReference>
<reference evidence="4 5" key="1">
    <citation type="submission" date="2019-02" db="EMBL/GenBank/DDBJ databases">
        <title>Deep-cultivation of Planctomycetes and their phenomic and genomic characterization uncovers novel biology.</title>
        <authorList>
            <person name="Wiegand S."/>
            <person name="Jogler M."/>
            <person name="Boedeker C."/>
            <person name="Pinto D."/>
            <person name="Vollmers J."/>
            <person name="Rivas-Marin E."/>
            <person name="Kohn T."/>
            <person name="Peeters S.H."/>
            <person name="Heuer A."/>
            <person name="Rast P."/>
            <person name="Oberbeckmann S."/>
            <person name="Bunk B."/>
            <person name="Jeske O."/>
            <person name="Meyerdierks A."/>
            <person name="Storesund J.E."/>
            <person name="Kallscheuer N."/>
            <person name="Luecker S."/>
            <person name="Lage O.M."/>
            <person name="Pohl T."/>
            <person name="Merkel B.J."/>
            <person name="Hornburger P."/>
            <person name="Mueller R.-W."/>
            <person name="Bruemmer F."/>
            <person name="Labrenz M."/>
            <person name="Spormann A.M."/>
            <person name="Op den Camp H."/>
            <person name="Overmann J."/>
            <person name="Amann R."/>
            <person name="Jetten M.S.M."/>
            <person name="Mascher T."/>
            <person name="Medema M.H."/>
            <person name="Devos D.P."/>
            <person name="Kaster A.-K."/>
            <person name="Ovreas L."/>
            <person name="Rohde M."/>
            <person name="Galperin M.Y."/>
            <person name="Jogler C."/>
        </authorList>
    </citation>
    <scope>NUCLEOTIDE SEQUENCE [LARGE SCALE GENOMIC DNA]</scope>
    <source>
        <strain evidence="4 5">Pan216</strain>
    </source>
</reference>
<dbReference type="Pfam" id="PF25023">
    <property type="entry name" value="TEN_YD-shell"/>
    <property type="match status" value="1"/>
</dbReference>
<proteinExistence type="predicted"/>
<evidence type="ECO:0000256" key="1">
    <source>
        <dbReference type="ARBA" id="ARBA00022737"/>
    </source>
</evidence>
<evidence type="ECO:0000313" key="4">
    <source>
        <dbReference type="EMBL" id="QDU59938.1"/>
    </source>
</evidence>
<keyword evidence="4" id="KW-0378">Hydrolase</keyword>
<dbReference type="InterPro" id="IPR056823">
    <property type="entry name" value="TEN-like_YD-shell"/>
</dbReference>
<dbReference type="Proteomes" id="UP000317093">
    <property type="component" value="Chromosome"/>
</dbReference>
<keyword evidence="1" id="KW-0677">Repeat</keyword>
<dbReference type="PANTHER" id="PTHR32305:SF15">
    <property type="entry name" value="PROTEIN RHSA-RELATED"/>
    <property type="match status" value="1"/>
</dbReference>
<dbReference type="Gene3D" id="2.180.10.10">
    <property type="entry name" value="RHS repeat-associated core"/>
    <property type="match status" value="1"/>
</dbReference>
<feature type="domain" description="Teneurin-like YD-shell" evidence="3">
    <location>
        <begin position="203"/>
        <end position="278"/>
    </location>
</feature>
<dbReference type="AlphaFoldDB" id="A0A518AYZ2"/>
<dbReference type="EC" id="3.1.-.-" evidence="4"/>
<gene>
    <name evidence="4" type="primary">wapA_3</name>
    <name evidence="4" type="ORF">Pan216_07730</name>
</gene>
<dbReference type="EMBL" id="CP036279">
    <property type="protein sequence ID" value="QDU59938.1"/>
    <property type="molecule type" value="Genomic_DNA"/>
</dbReference>
<dbReference type="InterPro" id="IPR022385">
    <property type="entry name" value="Rhs_assc_core"/>
</dbReference>
<dbReference type="NCBIfam" id="TIGR03696">
    <property type="entry name" value="Rhs_assc_core"/>
    <property type="match status" value="1"/>
</dbReference>